<dbReference type="EMBL" id="JAIWJX010000002">
    <property type="protein sequence ID" value="MCK6259127.1"/>
    <property type="molecule type" value="Genomic_DNA"/>
</dbReference>
<organism evidence="2 3">
    <name type="scientific">Fictibacillus marinisediminis</name>
    <dbReference type="NCBI Taxonomy" id="2878389"/>
    <lineage>
        <taxon>Bacteria</taxon>
        <taxon>Bacillati</taxon>
        <taxon>Bacillota</taxon>
        <taxon>Bacilli</taxon>
        <taxon>Bacillales</taxon>
        <taxon>Fictibacillaceae</taxon>
        <taxon>Fictibacillus</taxon>
    </lineage>
</organism>
<evidence type="ECO:0000313" key="3">
    <source>
        <dbReference type="Proteomes" id="UP001139011"/>
    </source>
</evidence>
<evidence type="ECO:0000313" key="2">
    <source>
        <dbReference type="EMBL" id="MCK6259127.1"/>
    </source>
</evidence>
<comment type="caution">
    <text evidence="2">The sequence shown here is derived from an EMBL/GenBank/DDBJ whole genome shotgun (WGS) entry which is preliminary data.</text>
</comment>
<name>A0A9X1XDZ1_9BACL</name>
<sequence length="146" mass="15968">MITLPVPSRWGISADVGGRPLIWGTVVLNSIENNKIMGTLNFRGAPIPIQGYWTENTRQISFDSPYATFSGNLFIYDDPSISTRHYLINGRLYMKPTSMLGGEYGTWVASTNAYLNGGSGQSSHQNQAPPAGAFTTSDYVEDAPDR</sequence>
<proteinExistence type="predicted"/>
<gene>
    <name evidence="2" type="ORF">LCY76_21375</name>
</gene>
<dbReference type="Proteomes" id="UP001139011">
    <property type="component" value="Unassembled WGS sequence"/>
</dbReference>
<evidence type="ECO:0000256" key="1">
    <source>
        <dbReference type="SAM" id="MobiDB-lite"/>
    </source>
</evidence>
<reference evidence="2" key="1">
    <citation type="submission" date="2021-09" db="EMBL/GenBank/DDBJ databases">
        <title>Genome analysis of Fictibacillus sp. KIGAM418 isolated from marine sediment.</title>
        <authorList>
            <person name="Seo M.-J."/>
            <person name="Cho E.-S."/>
            <person name="Hwang C.Y."/>
        </authorList>
    </citation>
    <scope>NUCLEOTIDE SEQUENCE</scope>
    <source>
        <strain evidence="2">KIGAM418</strain>
    </source>
</reference>
<dbReference type="RefSeq" id="WP_248254333.1">
    <property type="nucleotide sequence ID" value="NZ_JAIWJX010000002.1"/>
</dbReference>
<dbReference type="AlphaFoldDB" id="A0A9X1XDZ1"/>
<protein>
    <submittedName>
        <fullName evidence="2">Uncharacterized protein</fullName>
    </submittedName>
</protein>
<feature type="region of interest" description="Disordered" evidence="1">
    <location>
        <begin position="118"/>
        <end position="146"/>
    </location>
</feature>
<accession>A0A9X1XDZ1</accession>
<feature type="compositionally biased region" description="Polar residues" evidence="1">
    <location>
        <begin position="121"/>
        <end position="138"/>
    </location>
</feature>
<keyword evidence="3" id="KW-1185">Reference proteome</keyword>